<dbReference type="GO" id="GO:0030288">
    <property type="term" value="C:outer membrane-bounded periplasmic space"/>
    <property type="evidence" value="ECO:0007669"/>
    <property type="project" value="TreeGrafter"/>
</dbReference>
<evidence type="ECO:0000256" key="5">
    <source>
        <dbReference type="RuleBase" id="RU004404"/>
    </source>
</evidence>
<name>A0A0V8QGD1_9FIRM</name>
<dbReference type="InterPro" id="IPR001478">
    <property type="entry name" value="PDZ"/>
</dbReference>
<evidence type="ECO:0000259" key="6">
    <source>
        <dbReference type="PROSITE" id="PS50106"/>
    </source>
</evidence>
<evidence type="ECO:0000313" key="7">
    <source>
        <dbReference type="EMBL" id="KSV59672.1"/>
    </source>
</evidence>
<dbReference type="EMBL" id="LNAM01000112">
    <property type="protein sequence ID" value="KSV59672.1"/>
    <property type="molecule type" value="Genomic_DNA"/>
</dbReference>
<dbReference type="Proteomes" id="UP000054874">
    <property type="component" value="Unassembled WGS sequence"/>
</dbReference>
<dbReference type="SMART" id="SM00228">
    <property type="entry name" value="PDZ"/>
    <property type="match status" value="1"/>
</dbReference>
<dbReference type="CDD" id="cd06782">
    <property type="entry name" value="cpPDZ_CPP-like"/>
    <property type="match status" value="1"/>
</dbReference>
<dbReference type="PROSITE" id="PS50106">
    <property type="entry name" value="PDZ"/>
    <property type="match status" value="1"/>
</dbReference>
<dbReference type="AlphaFoldDB" id="A0A0V8QGD1"/>
<reference evidence="7 8" key="1">
    <citation type="submission" date="2015-11" db="EMBL/GenBank/DDBJ databases">
        <title>Butyribacter intestini gen. nov., sp. nov., a butyric acid-producing bacterium of the family Lachnospiraceae isolated from the human faeces.</title>
        <authorList>
            <person name="Zou Y."/>
            <person name="Xue W."/>
            <person name="Luo G."/>
            <person name="Lv M."/>
        </authorList>
    </citation>
    <scope>NUCLEOTIDE SEQUENCE [LARGE SCALE GENOMIC DNA]</scope>
    <source>
        <strain evidence="7 8">ACET-33324</strain>
    </source>
</reference>
<dbReference type="Gene3D" id="3.30.750.44">
    <property type="match status" value="1"/>
</dbReference>
<keyword evidence="8" id="KW-1185">Reference proteome</keyword>
<comment type="similarity">
    <text evidence="1 5">Belongs to the peptidase S41A family.</text>
</comment>
<keyword evidence="4 5" id="KW-0720">Serine protease</keyword>
<protein>
    <recommendedName>
        <fullName evidence="6">PDZ domain-containing protein</fullName>
    </recommendedName>
</protein>
<evidence type="ECO:0000256" key="2">
    <source>
        <dbReference type="ARBA" id="ARBA00022670"/>
    </source>
</evidence>
<dbReference type="Gene3D" id="3.90.226.10">
    <property type="entry name" value="2-enoyl-CoA Hydratase, Chain A, domain 1"/>
    <property type="match status" value="1"/>
</dbReference>
<dbReference type="InterPro" id="IPR005151">
    <property type="entry name" value="Tail-specific_protease"/>
</dbReference>
<dbReference type="NCBIfam" id="TIGR00225">
    <property type="entry name" value="prc"/>
    <property type="match status" value="1"/>
</dbReference>
<dbReference type="STRING" id="290052.ASU35_01390"/>
<dbReference type="RefSeq" id="WP_058352202.1">
    <property type="nucleotide sequence ID" value="NZ_CABMMD010000112.1"/>
</dbReference>
<gene>
    <name evidence="7" type="ORF">ASU35_01390</name>
</gene>
<dbReference type="PANTHER" id="PTHR32060:SF30">
    <property type="entry name" value="CARBOXY-TERMINAL PROCESSING PROTEASE CTPA"/>
    <property type="match status" value="1"/>
</dbReference>
<evidence type="ECO:0000256" key="1">
    <source>
        <dbReference type="ARBA" id="ARBA00009179"/>
    </source>
</evidence>
<proteinExistence type="inferred from homology"/>
<evidence type="ECO:0000256" key="3">
    <source>
        <dbReference type="ARBA" id="ARBA00022801"/>
    </source>
</evidence>
<dbReference type="SMART" id="SM00245">
    <property type="entry name" value="TSPc"/>
    <property type="match status" value="1"/>
</dbReference>
<dbReference type="Gene3D" id="2.30.42.10">
    <property type="match status" value="1"/>
</dbReference>
<keyword evidence="2 5" id="KW-0645">Protease</keyword>
<dbReference type="GO" id="GO:0008236">
    <property type="term" value="F:serine-type peptidase activity"/>
    <property type="evidence" value="ECO:0007669"/>
    <property type="project" value="UniProtKB-KW"/>
</dbReference>
<dbReference type="InterPro" id="IPR036034">
    <property type="entry name" value="PDZ_sf"/>
</dbReference>
<dbReference type="InterPro" id="IPR029045">
    <property type="entry name" value="ClpP/crotonase-like_dom_sf"/>
</dbReference>
<keyword evidence="3 5" id="KW-0378">Hydrolase</keyword>
<dbReference type="SUPFAM" id="SSF52096">
    <property type="entry name" value="ClpP/crotonase"/>
    <property type="match status" value="1"/>
</dbReference>
<accession>A0A0V8QGD1</accession>
<dbReference type="InterPro" id="IPR041489">
    <property type="entry name" value="PDZ_6"/>
</dbReference>
<dbReference type="Pfam" id="PF17820">
    <property type="entry name" value="PDZ_6"/>
    <property type="match status" value="1"/>
</dbReference>
<evidence type="ECO:0000256" key="4">
    <source>
        <dbReference type="ARBA" id="ARBA00022825"/>
    </source>
</evidence>
<organism evidence="7 8">
    <name type="scientific">Acetivibrio ethanolgignens</name>
    <dbReference type="NCBI Taxonomy" id="290052"/>
    <lineage>
        <taxon>Bacteria</taxon>
        <taxon>Bacillati</taxon>
        <taxon>Bacillota</taxon>
        <taxon>Clostridia</taxon>
        <taxon>Eubacteriales</taxon>
        <taxon>Oscillospiraceae</taxon>
        <taxon>Acetivibrio</taxon>
    </lineage>
</organism>
<dbReference type="PANTHER" id="PTHR32060">
    <property type="entry name" value="TAIL-SPECIFIC PROTEASE"/>
    <property type="match status" value="1"/>
</dbReference>
<dbReference type="InterPro" id="IPR004447">
    <property type="entry name" value="Peptidase_S41A"/>
</dbReference>
<dbReference type="GO" id="GO:0004175">
    <property type="term" value="F:endopeptidase activity"/>
    <property type="evidence" value="ECO:0007669"/>
    <property type="project" value="TreeGrafter"/>
</dbReference>
<comment type="caution">
    <text evidence="7">The sequence shown here is derived from an EMBL/GenBank/DDBJ whole genome shotgun (WGS) entry which is preliminary data.</text>
</comment>
<dbReference type="GO" id="GO:0006508">
    <property type="term" value="P:proteolysis"/>
    <property type="evidence" value="ECO:0007669"/>
    <property type="project" value="UniProtKB-KW"/>
</dbReference>
<dbReference type="OrthoDB" id="9812068at2"/>
<dbReference type="SUPFAM" id="SSF50156">
    <property type="entry name" value="PDZ domain-like"/>
    <property type="match status" value="1"/>
</dbReference>
<evidence type="ECO:0000313" key="8">
    <source>
        <dbReference type="Proteomes" id="UP000054874"/>
    </source>
</evidence>
<sequence>MKKGTMSGFAGGVAVSAVLVAGMLLTGNMSLNLSGDQSQVIQKIGILEKYIDAYYLEEVDESQYADGIYKGLVDSLGDKYAEYYTEEEYQELMEATSGKYCGIGAQVMQNQESGVISIVLPFEGSPAAEAGLLPGDIVYKVAGEEVTGEDLTAVVAKMKGEDGTTVEMQIYRDNEYIDVTVERREIEVPTVSHELLDKKIGYIAVSSFDEVTGKQFREALEELENQGEKALIIDLRNNGGGRLDVCVDMLDRMLPEGTIVSTKTKAGVGETYTSTDKEAFDKPLVILINENSASASEVFMGAIRDYGLGKLVGTKSFGKGIVQSIFDLKDGTAVKFTTSEYFSPKGNNIHGSGFEPDVKVELDKELKTMISIPKDKDNQLKKAIEVLEEML</sequence>
<dbReference type="CDD" id="cd07560">
    <property type="entry name" value="Peptidase_S41_CPP"/>
    <property type="match status" value="1"/>
</dbReference>
<dbReference type="Pfam" id="PF03572">
    <property type="entry name" value="Peptidase_S41"/>
    <property type="match status" value="1"/>
</dbReference>
<dbReference type="GO" id="GO:0007165">
    <property type="term" value="P:signal transduction"/>
    <property type="evidence" value="ECO:0007669"/>
    <property type="project" value="TreeGrafter"/>
</dbReference>
<feature type="domain" description="PDZ" evidence="6">
    <location>
        <begin position="89"/>
        <end position="159"/>
    </location>
</feature>